<evidence type="ECO:0000256" key="1">
    <source>
        <dbReference type="SAM" id="MobiDB-lite"/>
    </source>
</evidence>
<protein>
    <submittedName>
        <fullName evidence="2">Uncharacterized protein</fullName>
    </submittedName>
</protein>
<feature type="compositionally biased region" description="Basic residues" evidence="1">
    <location>
        <begin position="96"/>
        <end position="113"/>
    </location>
</feature>
<sequence length="418" mass="46788">MFPYQSATPETGYYPYNWGELGDSNPLPQEYVPPYLRTAATDTLPRADVVLRASASIFNTAAAMAWELDIVPVDDKPQEPAADAPNNTPVKPTNFRGKKHQKTILHLRNRTKAKATTSGGKKGQESAPENEKKKEPRHTAENPAWALAAIFRRCRYQKAYTGKDFLQVNAPLHPDAFGSNMPAQSPAEPPPSPADASFGSLLSMMCDDGSAQRAASHANSLHAGADEFKYTHTPHRVGVNLRSLPVVSQELPASDNRGKYIILHKRDIINKVDEILNQWGVCIDRCVQLCGRKRALYLMERPIPTVLITMKPDDVSPNTLYLALHDIVIKAREEFRLRDIAVEVIHPALEDPAEHPVPVRGLDPDPKYRNKPLDWRCGSRIAPPLGLLEELLALNMYCWNPYTWELIYVPQSERLLLN</sequence>
<dbReference type="AlphaFoldDB" id="A0A7R7XZ23"/>
<dbReference type="OrthoDB" id="10540690at2759"/>
<dbReference type="Proteomes" id="UP000654913">
    <property type="component" value="Chromosome 7"/>
</dbReference>
<dbReference type="GeneID" id="64979560"/>
<reference evidence="2" key="2">
    <citation type="submission" date="2021-02" db="EMBL/GenBank/DDBJ databases">
        <title>Aspergillus puulaauensis MK2 genome sequence.</title>
        <authorList>
            <person name="Futagami T."/>
            <person name="Mori K."/>
            <person name="Kadooka C."/>
            <person name="Tanaka T."/>
        </authorList>
    </citation>
    <scope>NUCLEOTIDE SEQUENCE</scope>
    <source>
        <strain evidence="2">MK2</strain>
    </source>
</reference>
<evidence type="ECO:0000313" key="2">
    <source>
        <dbReference type="EMBL" id="BCS29563.1"/>
    </source>
</evidence>
<proteinExistence type="predicted"/>
<reference evidence="2" key="1">
    <citation type="submission" date="2021-01" db="EMBL/GenBank/DDBJ databases">
        <authorList>
            <consortium name="Aspergillus puulaauensis MK2 genome sequencing consortium"/>
            <person name="Kazuki M."/>
            <person name="Futagami T."/>
        </authorList>
    </citation>
    <scope>NUCLEOTIDE SEQUENCE</scope>
    <source>
        <strain evidence="2">MK2</strain>
    </source>
</reference>
<feature type="compositionally biased region" description="Basic and acidic residues" evidence="1">
    <location>
        <begin position="129"/>
        <end position="140"/>
    </location>
</feature>
<organism evidence="2 3">
    <name type="scientific">Aspergillus puulaauensis</name>
    <dbReference type="NCBI Taxonomy" id="1220207"/>
    <lineage>
        <taxon>Eukaryota</taxon>
        <taxon>Fungi</taxon>
        <taxon>Dikarya</taxon>
        <taxon>Ascomycota</taxon>
        <taxon>Pezizomycotina</taxon>
        <taxon>Eurotiomycetes</taxon>
        <taxon>Eurotiomycetidae</taxon>
        <taxon>Eurotiales</taxon>
        <taxon>Aspergillaceae</taxon>
        <taxon>Aspergillus</taxon>
    </lineage>
</organism>
<name>A0A7R7XZ23_9EURO</name>
<evidence type="ECO:0000313" key="3">
    <source>
        <dbReference type="Proteomes" id="UP000654913"/>
    </source>
</evidence>
<dbReference type="EMBL" id="AP024449">
    <property type="protein sequence ID" value="BCS29563.1"/>
    <property type="molecule type" value="Genomic_DNA"/>
</dbReference>
<dbReference type="RefSeq" id="XP_041561749.1">
    <property type="nucleotide sequence ID" value="XM_041696083.1"/>
</dbReference>
<dbReference type="KEGG" id="apuu:APUU_71133A"/>
<gene>
    <name evidence="2" type="ORF">APUU_71133A</name>
</gene>
<feature type="region of interest" description="Disordered" evidence="1">
    <location>
        <begin position="76"/>
        <end position="141"/>
    </location>
</feature>
<accession>A0A7R7XZ23</accession>
<keyword evidence="3" id="KW-1185">Reference proteome</keyword>